<dbReference type="InterPro" id="IPR036188">
    <property type="entry name" value="FAD/NAD-bd_sf"/>
</dbReference>
<evidence type="ECO:0000256" key="2">
    <source>
        <dbReference type="ARBA" id="ARBA00010139"/>
    </source>
</evidence>
<evidence type="ECO:0000313" key="5">
    <source>
        <dbReference type="EMBL" id="KAE8151415.1"/>
    </source>
</evidence>
<evidence type="ECO:0000256" key="1">
    <source>
        <dbReference type="ARBA" id="ARBA00001974"/>
    </source>
</evidence>
<dbReference type="GO" id="GO:0004497">
    <property type="term" value="F:monooxygenase activity"/>
    <property type="evidence" value="ECO:0007669"/>
    <property type="project" value="UniProtKB-KW"/>
</dbReference>
<keyword evidence="6" id="KW-1185">Reference proteome</keyword>
<evidence type="ECO:0000256" key="4">
    <source>
        <dbReference type="ARBA" id="ARBA00022827"/>
    </source>
</evidence>
<evidence type="ECO:0000313" key="6">
    <source>
        <dbReference type="Proteomes" id="UP000325780"/>
    </source>
</evidence>
<comment type="cofactor">
    <cofactor evidence="1">
        <name>FAD</name>
        <dbReference type="ChEBI" id="CHEBI:57692"/>
    </cofactor>
</comment>
<dbReference type="PANTHER" id="PTHR42877">
    <property type="entry name" value="L-ORNITHINE N(5)-MONOOXYGENASE-RELATED"/>
    <property type="match status" value="1"/>
</dbReference>
<keyword evidence="5" id="KW-0503">Monooxygenase</keyword>
<dbReference type="SUPFAM" id="SSF51905">
    <property type="entry name" value="FAD/NAD(P)-binding domain"/>
    <property type="match status" value="3"/>
</dbReference>
<dbReference type="Proteomes" id="UP000325780">
    <property type="component" value="Unassembled WGS sequence"/>
</dbReference>
<gene>
    <name evidence="5" type="ORF">BDV25DRAFT_128757</name>
</gene>
<name>A0A5N6TYM6_ASPAV</name>
<dbReference type="InterPro" id="IPR051209">
    <property type="entry name" value="FAD-bind_Monooxygenase_sf"/>
</dbReference>
<protein>
    <submittedName>
        <fullName evidence="5">Monooxygenase</fullName>
    </submittedName>
</protein>
<organism evidence="5 6">
    <name type="scientific">Aspergillus avenaceus</name>
    <dbReference type="NCBI Taxonomy" id="36643"/>
    <lineage>
        <taxon>Eukaryota</taxon>
        <taxon>Fungi</taxon>
        <taxon>Dikarya</taxon>
        <taxon>Ascomycota</taxon>
        <taxon>Pezizomycotina</taxon>
        <taxon>Eurotiomycetes</taxon>
        <taxon>Eurotiomycetidae</taxon>
        <taxon>Eurotiales</taxon>
        <taxon>Aspergillaceae</taxon>
        <taxon>Aspergillus</taxon>
        <taxon>Aspergillus subgen. Circumdati</taxon>
    </lineage>
</organism>
<proteinExistence type="inferred from homology"/>
<reference evidence="5 6" key="1">
    <citation type="submission" date="2019-04" db="EMBL/GenBank/DDBJ databases">
        <title>Friends and foes A comparative genomics study of 23 Aspergillus species from section Flavi.</title>
        <authorList>
            <consortium name="DOE Joint Genome Institute"/>
            <person name="Kjaerbolling I."/>
            <person name="Vesth T."/>
            <person name="Frisvad J.C."/>
            <person name="Nybo J.L."/>
            <person name="Theobald S."/>
            <person name="Kildgaard S."/>
            <person name="Isbrandt T."/>
            <person name="Kuo A."/>
            <person name="Sato A."/>
            <person name="Lyhne E.K."/>
            <person name="Kogle M.E."/>
            <person name="Wiebenga A."/>
            <person name="Kun R.S."/>
            <person name="Lubbers R.J."/>
            <person name="Makela M.R."/>
            <person name="Barry K."/>
            <person name="Chovatia M."/>
            <person name="Clum A."/>
            <person name="Daum C."/>
            <person name="Haridas S."/>
            <person name="He G."/>
            <person name="LaButti K."/>
            <person name="Lipzen A."/>
            <person name="Mondo S."/>
            <person name="Riley R."/>
            <person name="Salamov A."/>
            <person name="Simmons B.A."/>
            <person name="Magnuson J.K."/>
            <person name="Henrissat B."/>
            <person name="Mortensen U.H."/>
            <person name="Larsen T.O."/>
            <person name="Devries R.P."/>
            <person name="Grigoriev I.V."/>
            <person name="Machida M."/>
            <person name="Baker S.E."/>
            <person name="Andersen M.R."/>
        </authorList>
    </citation>
    <scope>NUCLEOTIDE SEQUENCE [LARGE SCALE GENOMIC DNA]</scope>
    <source>
        <strain evidence="5 6">IBT 18842</strain>
    </source>
</reference>
<dbReference type="OrthoDB" id="74360at2759"/>
<sequence>MSDSQPTAFIPRPLKVVVIGAGFSGIQFAHEVTSTLPNIDLEIFEKNPCLGGTWYENRYPGCTCDIPSHTYQYTRQPNPSWSKLYPPASEIKQYLETTVDQHDLRKYMRFNWKCVSAKWEEGHSRWLTTFKCTRTEETKTVESDVLVYAVGRLNNFRLPDLEGQDRFRGLIVHTASWPEHLDVSGKNVVVVGNGASAVQCVPAIQPKVSKLVNIARSPTWIVPHILTKEGCIQRDYSPDEIERLRTNEDTFYQNRLTLERSVASGFRGLWKHTPAQTEVQRLARSFMESKIKSPSVRSALIPDFAVGCRRSTPGEHYLDALQQLNVQYVQDSVTQLDETAVITGTGERFECDVLVCATGFVPYQPQFPVVGRAGVSLNRAWDFYGPCESYMASMVAGLPNFFAFNPPICPVSGSAIPGIERAANYIVRVINRLQSDDMRSVCVKEKAQKDFNKWVQSRMPEMAWSGSCNSWYKNATRRVIVPWPGTTTHYYAATNIIRWEDFDLEFRCPEQKYNSFGNGVTLDGLVPDKFPWLSKSISARAKL</sequence>
<accession>A0A5N6TYM6</accession>
<dbReference type="Gene3D" id="3.50.50.60">
    <property type="entry name" value="FAD/NAD(P)-binding domain"/>
    <property type="match status" value="3"/>
</dbReference>
<comment type="similarity">
    <text evidence="2">Belongs to the FAD-binding monooxygenase family.</text>
</comment>
<dbReference type="EMBL" id="ML742071">
    <property type="protein sequence ID" value="KAE8151415.1"/>
    <property type="molecule type" value="Genomic_DNA"/>
</dbReference>
<dbReference type="Pfam" id="PF13450">
    <property type="entry name" value="NAD_binding_8"/>
    <property type="match status" value="1"/>
</dbReference>
<keyword evidence="5" id="KW-0560">Oxidoreductase</keyword>
<dbReference type="PANTHER" id="PTHR42877:SF7">
    <property type="entry name" value="FLAVIN-BINDING MONOOXYGENASE-RELATED"/>
    <property type="match status" value="1"/>
</dbReference>
<keyword evidence="4" id="KW-0274">FAD</keyword>
<dbReference type="AlphaFoldDB" id="A0A5N6TYM6"/>
<keyword evidence="3" id="KW-0285">Flavoprotein</keyword>
<evidence type="ECO:0000256" key="3">
    <source>
        <dbReference type="ARBA" id="ARBA00022630"/>
    </source>
</evidence>